<dbReference type="Proteomes" id="UP000192276">
    <property type="component" value="Unassembled WGS sequence"/>
</dbReference>
<evidence type="ECO:0000313" key="5">
    <source>
        <dbReference type="Proteomes" id="UP000192276"/>
    </source>
</evidence>
<dbReference type="OrthoDB" id="645173at2"/>
<accession>A0A1V9GDF1</accession>
<dbReference type="InterPro" id="IPR032508">
    <property type="entry name" value="FecR_C"/>
</dbReference>
<evidence type="ECO:0000259" key="3">
    <source>
        <dbReference type="Pfam" id="PF16344"/>
    </source>
</evidence>
<dbReference type="GO" id="GO:0016989">
    <property type="term" value="F:sigma factor antagonist activity"/>
    <property type="evidence" value="ECO:0007669"/>
    <property type="project" value="TreeGrafter"/>
</dbReference>
<keyword evidence="5" id="KW-1185">Reference proteome</keyword>
<dbReference type="Gene3D" id="2.60.120.1440">
    <property type="match status" value="1"/>
</dbReference>
<feature type="domain" description="Protein FecR C-terminal" evidence="3">
    <location>
        <begin position="273"/>
        <end position="339"/>
    </location>
</feature>
<sequence>MNHKAFKQLLKSYLDDSCTDEERKIIDQWYELLGNENMDLGAREMDEVESRLWSKLQTASREKSVVLPERKRFRMSWKYAAAACLFALVLLSGITLWFGKNRQTQAAGTLVDTKITQGFLEQSNTGSTPKTIQLEDGSTVTIYAGSTLAYPKHFAAGKREVYLQGDAFFDISKNASRPFFVYSNNVVTQVLGTSFDVRGKNGQVEVAVKTGRVAVYENKDQVTLDEVQQKSNGVIITPNQKVTYYQLERHFITSIVDQPVPVIKGEKNAEANFNYNETPLYKVLRDLEETYELEIVLENDKIRNCLFTGDLTVQTLFNKLEGICLVFNATYEIKGTKILLKAVKDCP</sequence>
<dbReference type="STRING" id="550983.A4R26_01900"/>
<evidence type="ECO:0000313" key="4">
    <source>
        <dbReference type="EMBL" id="OQP68577.1"/>
    </source>
</evidence>
<dbReference type="PANTHER" id="PTHR30273:SF2">
    <property type="entry name" value="PROTEIN FECR"/>
    <property type="match status" value="1"/>
</dbReference>
<dbReference type="Pfam" id="PF16344">
    <property type="entry name" value="FecR_C"/>
    <property type="match status" value="1"/>
</dbReference>
<dbReference type="Pfam" id="PF04773">
    <property type="entry name" value="FecR"/>
    <property type="match status" value="1"/>
</dbReference>
<feature type="transmembrane region" description="Helical" evidence="1">
    <location>
        <begin position="79"/>
        <end position="99"/>
    </location>
</feature>
<evidence type="ECO:0008006" key="6">
    <source>
        <dbReference type="Google" id="ProtNLM"/>
    </source>
</evidence>
<reference evidence="5" key="1">
    <citation type="submission" date="2016-04" db="EMBL/GenBank/DDBJ databases">
        <authorList>
            <person name="Chen L."/>
            <person name="Zhuang W."/>
            <person name="Wang G."/>
        </authorList>
    </citation>
    <scope>NUCLEOTIDE SEQUENCE [LARGE SCALE GENOMIC DNA]</scope>
    <source>
        <strain evidence="5">208</strain>
    </source>
</reference>
<comment type="caution">
    <text evidence="4">The sequence shown here is derived from an EMBL/GenBank/DDBJ whole genome shotgun (WGS) entry which is preliminary data.</text>
</comment>
<dbReference type="InterPro" id="IPR006860">
    <property type="entry name" value="FecR"/>
</dbReference>
<proteinExistence type="predicted"/>
<keyword evidence="1" id="KW-1133">Transmembrane helix</keyword>
<name>A0A1V9GDF1_9BACT</name>
<evidence type="ECO:0000259" key="2">
    <source>
        <dbReference type="Pfam" id="PF04773"/>
    </source>
</evidence>
<dbReference type="PIRSF" id="PIRSF018266">
    <property type="entry name" value="FecR"/>
    <property type="match status" value="1"/>
</dbReference>
<evidence type="ECO:0000256" key="1">
    <source>
        <dbReference type="SAM" id="Phobius"/>
    </source>
</evidence>
<dbReference type="EMBL" id="LWBP01000001">
    <property type="protein sequence ID" value="OQP68577.1"/>
    <property type="molecule type" value="Genomic_DNA"/>
</dbReference>
<dbReference type="InterPro" id="IPR012373">
    <property type="entry name" value="Ferrdict_sens_TM"/>
</dbReference>
<keyword evidence="1" id="KW-0472">Membrane</keyword>
<dbReference type="AlphaFoldDB" id="A0A1V9GDF1"/>
<protein>
    <recommendedName>
        <fullName evidence="6">FecR protein domain-containing protein</fullName>
    </recommendedName>
</protein>
<feature type="domain" description="FecR protein" evidence="2">
    <location>
        <begin position="130"/>
        <end position="213"/>
    </location>
</feature>
<dbReference type="Gene3D" id="3.55.50.30">
    <property type="match status" value="1"/>
</dbReference>
<keyword evidence="1" id="KW-0812">Transmembrane</keyword>
<organism evidence="4 5">
    <name type="scientific">Niastella populi</name>
    <dbReference type="NCBI Taxonomy" id="550983"/>
    <lineage>
        <taxon>Bacteria</taxon>
        <taxon>Pseudomonadati</taxon>
        <taxon>Bacteroidota</taxon>
        <taxon>Chitinophagia</taxon>
        <taxon>Chitinophagales</taxon>
        <taxon>Chitinophagaceae</taxon>
        <taxon>Niastella</taxon>
    </lineage>
</organism>
<gene>
    <name evidence="4" type="ORF">A4R26_01900</name>
</gene>
<dbReference type="RefSeq" id="WP_081159194.1">
    <property type="nucleotide sequence ID" value="NZ_LWBP01000001.1"/>
</dbReference>
<dbReference type="PANTHER" id="PTHR30273">
    <property type="entry name" value="PERIPLASMIC SIGNAL SENSOR AND SIGMA FACTOR ACTIVATOR FECR-RELATED"/>
    <property type="match status" value="1"/>
</dbReference>